<dbReference type="RefSeq" id="WP_214175396.1">
    <property type="nucleotide sequence ID" value="NZ_JAHCVK010000003.1"/>
</dbReference>
<keyword evidence="2 3" id="KW-0119">Carbohydrate metabolism</keyword>
<dbReference type="InterPro" id="IPR004300">
    <property type="entry name" value="Glyco_hydro_57_N"/>
</dbReference>
<comment type="similarity">
    <text evidence="1 3">Belongs to the glycosyl hydrolase 57 family.</text>
</comment>
<accession>A0ABS5SH81</accession>
<dbReference type="PANTHER" id="PTHR36306:SF1">
    <property type="entry name" value="ALPHA-AMYLASE-RELATED"/>
    <property type="match status" value="1"/>
</dbReference>
<evidence type="ECO:0000256" key="2">
    <source>
        <dbReference type="ARBA" id="ARBA00023277"/>
    </source>
</evidence>
<dbReference type="EMBL" id="JAHCVK010000003">
    <property type="protein sequence ID" value="MBT0653397.1"/>
    <property type="molecule type" value="Genomic_DNA"/>
</dbReference>
<comment type="caution">
    <text evidence="5">The sequence shown here is derived from an EMBL/GenBank/DDBJ whole genome shotgun (WGS) entry which is preliminary data.</text>
</comment>
<dbReference type="InterPro" id="IPR011330">
    <property type="entry name" value="Glyco_hydro/deAcase_b/a-brl"/>
</dbReference>
<feature type="domain" description="Glycoside hydrolase family 57 N-terminal" evidence="4">
    <location>
        <begin position="8"/>
        <end position="427"/>
    </location>
</feature>
<dbReference type="PANTHER" id="PTHR36306">
    <property type="entry name" value="ALPHA-AMYLASE-RELATED-RELATED"/>
    <property type="match status" value="1"/>
</dbReference>
<protein>
    <submittedName>
        <fullName evidence="5">Glycoside hydrolase</fullName>
    </submittedName>
</protein>
<organism evidence="5 6">
    <name type="scientific">Geomobilimonas luticola</name>
    <dbReference type="NCBI Taxonomy" id="1114878"/>
    <lineage>
        <taxon>Bacteria</taxon>
        <taxon>Pseudomonadati</taxon>
        <taxon>Thermodesulfobacteriota</taxon>
        <taxon>Desulfuromonadia</taxon>
        <taxon>Geobacterales</taxon>
        <taxon>Geobacteraceae</taxon>
        <taxon>Geomobilimonas</taxon>
    </lineage>
</organism>
<reference evidence="5 6" key="1">
    <citation type="submission" date="2021-05" db="EMBL/GenBank/DDBJ databases">
        <title>The draft genome of Geobacter luticola JCM 17780.</title>
        <authorList>
            <person name="Xu Z."/>
            <person name="Masuda Y."/>
            <person name="Itoh H."/>
            <person name="Senoo K."/>
        </authorList>
    </citation>
    <scope>NUCLEOTIDE SEQUENCE [LARGE SCALE GENOMIC DNA]</scope>
    <source>
        <strain evidence="5 6">JCM 17780</strain>
    </source>
</reference>
<dbReference type="SUPFAM" id="SSF88713">
    <property type="entry name" value="Glycoside hydrolase/deacetylase"/>
    <property type="match status" value="1"/>
</dbReference>
<gene>
    <name evidence="5" type="ORF">KI810_10050</name>
</gene>
<keyword evidence="6" id="KW-1185">Reference proteome</keyword>
<dbReference type="Pfam" id="PF03065">
    <property type="entry name" value="Glyco_hydro_57"/>
    <property type="match status" value="1"/>
</dbReference>
<dbReference type="InterPro" id="IPR027291">
    <property type="entry name" value="Glyco_hydro_38_N_sf"/>
</dbReference>
<name>A0ABS5SH81_9BACT</name>
<dbReference type="Gene3D" id="3.20.110.10">
    <property type="entry name" value="Glycoside hydrolase 38, N terminal domain"/>
    <property type="match status" value="1"/>
</dbReference>
<dbReference type="InterPro" id="IPR052046">
    <property type="entry name" value="GH57_Enzymes"/>
</dbReference>
<evidence type="ECO:0000256" key="3">
    <source>
        <dbReference type="RuleBase" id="RU361196"/>
    </source>
</evidence>
<dbReference type="Proteomes" id="UP000756860">
    <property type="component" value="Unassembled WGS sequence"/>
</dbReference>
<evidence type="ECO:0000313" key="5">
    <source>
        <dbReference type="EMBL" id="MBT0653397.1"/>
    </source>
</evidence>
<sequence length="734" mass="82993">MAEPLSIVFLWHMHQPYYKEPVRGEYLLPWTYLHAVKDYYDMAAIVAETPGAKVVFNLVPSLLEQIRDYAGGTAVDPFLVRGKMAPAEMAEEDRLFLLENFFSANRQRMIEPYPRYLELLYLAGDGAATRLSDRLRHFREQELLDLQVWFFLAWTGEAARRRYPALQRLVDKGRHFSPADKALLFATHREILNEIIPLYRRLHEEGKAELAVSPYFHPILPLLCDMKSAQTAMPRVTLPSQPYRYPEDARAQVTGGIAYFRDTFGFEPTGMWPSEGSVSDEALTIIAESGLKWAATDEGVLVHTLAGGLGQGRENLYQPYAFQSGERRLGLFFRDHALSDLIGFTYSQWDAARAAGDFVGRLLDLRQRAPHARVVPVILDGENAWEYYPDNGHPFLPRLYGAIAAEKGLQLATFSEILERSAPRQVLQHIYPGSWINANYGIWVGHPEENLGWDYLARARAAAVELDDEMANLLSAGGGALDPSATVDDRRRQLCRALYAAEGSDWFWWYGDDHFSPHSDRFDALFRKYLIHVYTLLGKEIPRELYQPIKQKSPAGFVREPAALITPIVNGLVADYFEWLAAGLYDLTKQASAMHAAESLLQSFFYGFDRTNLYFRIDGVSSLDRSLHAGDSLGIHLLTEREWRVTMDMGGGEAKLQCKEDGGWADTGITCVWKIARVCEIAIPVDAIKLAPGGKLFAYLTLVRGREEVGRWPTDAPMVLKYAGPDIELENWLI</sequence>
<dbReference type="CDD" id="cd10796">
    <property type="entry name" value="GH57N_APU"/>
    <property type="match status" value="1"/>
</dbReference>
<evidence type="ECO:0000259" key="4">
    <source>
        <dbReference type="Pfam" id="PF03065"/>
    </source>
</evidence>
<evidence type="ECO:0000256" key="1">
    <source>
        <dbReference type="ARBA" id="ARBA00006821"/>
    </source>
</evidence>
<keyword evidence="5" id="KW-0378">Hydrolase</keyword>
<proteinExistence type="inferred from homology"/>
<dbReference type="GO" id="GO:0016787">
    <property type="term" value="F:hydrolase activity"/>
    <property type="evidence" value="ECO:0007669"/>
    <property type="project" value="UniProtKB-KW"/>
</dbReference>
<evidence type="ECO:0000313" key="6">
    <source>
        <dbReference type="Proteomes" id="UP000756860"/>
    </source>
</evidence>